<reference evidence="1" key="1">
    <citation type="journal article" date="2022" name="Int. J. Mol. Sci.">
        <title>Draft Genome of Tanacetum Coccineum: Genomic Comparison of Closely Related Tanacetum-Family Plants.</title>
        <authorList>
            <person name="Yamashiro T."/>
            <person name="Shiraishi A."/>
            <person name="Nakayama K."/>
            <person name="Satake H."/>
        </authorList>
    </citation>
    <scope>NUCLEOTIDE SEQUENCE</scope>
</reference>
<sequence length="70" mass="7880">MGMERAWKTEAEGIFIHNGPTSTLAIPHSMIGCEIWHMIQGLRMIDIEAVWNQGLGFDASRTLLLLDHFA</sequence>
<gene>
    <name evidence="1" type="ORF">Tco_1124674</name>
</gene>
<accession>A0ABQ5J6V5</accession>
<dbReference type="Proteomes" id="UP001151760">
    <property type="component" value="Unassembled WGS sequence"/>
</dbReference>
<protein>
    <submittedName>
        <fullName evidence="1">Uncharacterized protein</fullName>
    </submittedName>
</protein>
<reference evidence="1" key="2">
    <citation type="submission" date="2022-01" db="EMBL/GenBank/DDBJ databases">
        <authorList>
            <person name="Yamashiro T."/>
            <person name="Shiraishi A."/>
            <person name="Satake H."/>
            <person name="Nakayama K."/>
        </authorList>
    </citation>
    <scope>NUCLEOTIDE SEQUENCE</scope>
</reference>
<dbReference type="PROSITE" id="PS51257">
    <property type="entry name" value="PROKAR_LIPOPROTEIN"/>
    <property type="match status" value="1"/>
</dbReference>
<proteinExistence type="predicted"/>
<evidence type="ECO:0000313" key="1">
    <source>
        <dbReference type="EMBL" id="GJU08244.1"/>
    </source>
</evidence>
<comment type="caution">
    <text evidence="1">The sequence shown here is derived from an EMBL/GenBank/DDBJ whole genome shotgun (WGS) entry which is preliminary data.</text>
</comment>
<keyword evidence="2" id="KW-1185">Reference proteome</keyword>
<dbReference type="EMBL" id="BQNB010021613">
    <property type="protein sequence ID" value="GJU08244.1"/>
    <property type="molecule type" value="Genomic_DNA"/>
</dbReference>
<organism evidence="1 2">
    <name type="scientific">Tanacetum coccineum</name>
    <dbReference type="NCBI Taxonomy" id="301880"/>
    <lineage>
        <taxon>Eukaryota</taxon>
        <taxon>Viridiplantae</taxon>
        <taxon>Streptophyta</taxon>
        <taxon>Embryophyta</taxon>
        <taxon>Tracheophyta</taxon>
        <taxon>Spermatophyta</taxon>
        <taxon>Magnoliopsida</taxon>
        <taxon>eudicotyledons</taxon>
        <taxon>Gunneridae</taxon>
        <taxon>Pentapetalae</taxon>
        <taxon>asterids</taxon>
        <taxon>campanulids</taxon>
        <taxon>Asterales</taxon>
        <taxon>Asteraceae</taxon>
        <taxon>Asteroideae</taxon>
        <taxon>Anthemideae</taxon>
        <taxon>Anthemidinae</taxon>
        <taxon>Tanacetum</taxon>
    </lineage>
</organism>
<name>A0ABQ5J6V5_9ASTR</name>
<evidence type="ECO:0000313" key="2">
    <source>
        <dbReference type="Proteomes" id="UP001151760"/>
    </source>
</evidence>